<dbReference type="Proteomes" id="UP000887116">
    <property type="component" value="Unassembled WGS sequence"/>
</dbReference>
<dbReference type="Pfam" id="PF00106">
    <property type="entry name" value="adh_short"/>
    <property type="match status" value="1"/>
</dbReference>
<keyword evidence="3" id="KW-1185">Reference proteome</keyword>
<gene>
    <name evidence="2" type="primary">SDR16C6</name>
    <name evidence="2" type="ORF">TNCT_276731</name>
</gene>
<dbReference type="GO" id="GO:0016616">
    <property type="term" value="F:oxidoreductase activity, acting on the CH-OH group of donors, NAD or NADP as acceptor"/>
    <property type="evidence" value="ECO:0007669"/>
    <property type="project" value="TreeGrafter"/>
</dbReference>
<organism evidence="2 3">
    <name type="scientific">Trichonephila clavata</name>
    <name type="common">Joro spider</name>
    <name type="synonym">Nephila clavata</name>
    <dbReference type="NCBI Taxonomy" id="2740835"/>
    <lineage>
        <taxon>Eukaryota</taxon>
        <taxon>Metazoa</taxon>
        <taxon>Ecdysozoa</taxon>
        <taxon>Arthropoda</taxon>
        <taxon>Chelicerata</taxon>
        <taxon>Arachnida</taxon>
        <taxon>Araneae</taxon>
        <taxon>Araneomorphae</taxon>
        <taxon>Entelegynae</taxon>
        <taxon>Araneoidea</taxon>
        <taxon>Nephilidae</taxon>
        <taxon>Trichonephila</taxon>
    </lineage>
</organism>
<evidence type="ECO:0000313" key="2">
    <source>
        <dbReference type="EMBL" id="GFR01327.1"/>
    </source>
</evidence>
<dbReference type="OrthoDB" id="10253736at2759"/>
<dbReference type="Gene3D" id="3.40.50.720">
    <property type="entry name" value="NAD(P)-binding Rossmann-like Domain"/>
    <property type="match status" value="1"/>
</dbReference>
<dbReference type="InterPro" id="IPR002347">
    <property type="entry name" value="SDR_fam"/>
</dbReference>
<keyword evidence="1" id="KW-0472">Membrane</keyword>
<dbReference type="PANTHER" id="PTHR24322">
    <property type="entry name" value="PKSB"/>
    <property type="match status" value="1"/>
</dbReference>
<dbReference type="PANTHER" id="PTHR24322:SF746">
    <property type="entry name" value="SHORT CHAIN DEHYDROGENASE_REDUCTASE FAMILY 16C MEMBER 5"/>
    <property type="match status" value="1"/>
</dbReference>
<evidence type="ECO:0000313" key="3">
    <source>
        <dbReference type="Proteomes" id="UP000887116"/>
    </source>
</evidence>
<dbReference type="SUPFAM" id="SSF51735">
    <property type="entry name" value="NAD(P)-binding Rossmann-fold domains"/>
    <property type="match status" value="1"/>
</dbReference>
<dbReference type="InterPro" id="IPR036291">
    <property type="entry name" value="NAD(P)-bd_dom_sf"/>
</dbReference>
<dbReference type="PRINTS" id="PR00081">
    <property type="entry name" value="GDHRDH"/>
</dbReference>
<proteinExistence type="predicted"/>
<comment type="caution">
    <text evidence="2">The sequence shown here is derived from an EMBL/GenBank/DDBJ whole genome shotgun (WGS) entry which is preliminary data.</text>
</comment>
<feature type="transmembrane region" description="Helical" evidence="1">
    <location>
        <begin position="12"/>
        <end position="35"/>
    </location>
</feature>
<name>A0A8X6LAH8_TRICU</name>
<keyword evidence="1" id="KW-0812">Transmembrane</keyword>
<keyword evidence="1" id="KW-1133">Transmembrane helix</keyword>
<accession>A0A8X6LAH8</accession>
<evidence type="ECO:0000256" key="1">
    <source>
        <dbReference type="SAM" id="Phobius"/>
    </source>
</evidence>
<feature type="transmembrane region" description="Helical" evidence="1">
    <location>
        <begin position="152"/>
        <end position="173"/>
    </location>
</feature>
<protein>
    <submittedName>
        <fullName evidence="2">Uncharacterized protein</fullName>
    </submittedName>
</protein>
<reference evidence="2" key="1">
    <citation type="submission" date="2020-07" db="EMBL/GenBank/DDBJ databases">
        <title>Multicomponent nature underlies the extraordinary mechanical properties of spider dragline silk.</title>
        <authorList>
            <person name="Kono N."/>
            <person name="Nakamura H."/>
            <person name="Mori M."/>
            <person name="Yoshida Y."/>
            <person name="Ohtoshi R."/>
            <person name="Malay A.D."/>
            <person name="Moran D.A.P."/>
            <person name="Tomita M."/>
            <person name="Numata K."/>
            <person name="Arakawa K."/>
        </authorList>
    </citation>
    <scope>NUCLEOTIDE SEQUENCE</scope>
</reference>
<feature type="transmembrane region" description="Helical" evidence="1">
    <location>
        <begin position="47"/>
        <end position="66"/>
    </location>
</feature>
<sequence length="177" mass="20031">MKFGLWKEFDVFLIVMSALPQAVLGYIMLILNYLIPDRCQRKKTKDISGQIVLITGAGSGIGRLLAIEFSKLSAIVVLLDINNVGLNETRNLMNVDTKVFLYECDVSNRHKVYEVAKRIKTEVGKVDILVNNAGIVNGKRFLDVPDEMIEKIMSINCLAHFWVSVLFFFFKIISRGD</sequence>
<dbReference type="GO" id="GO:0005811">
    <property type="term" value="C:lipid droplet"/>
    <property type="evidence" value="ECO:0007669"/>
    <property type="project" value="TreeGrafter"/>
</dbReference>
<dbReference type="EMBL" id="BMAO01015357">
    <property type="protein sequence ID" value="GFR01327.1"/>
    <property type="molecule type" value="Genomic_DNA"/>
</dbReference>
<dbReference type="AlphaFoldDB" id="A0A8X6LAH8"/>